<comment type="caution">
    <text evidence="2">The sequence shown here is derived from an EMBL/GenBank/DDBJ whole genome shotgun (WGS) entry which is preliminary data.</text>
</comment>
<proteinExistence type="predicted"/>
<organism evidence="2 3">
    <name type="scientific">Paracoccidioides brasiliensis</name>
    <dbReference type="NCBI Taxonomy" id="121759"/>
    <lineage>
        <taxon>Eukaryota</taxon>
        <taxon>Fungi</taxon>
        <taxon>Dikarya</taxon>
        <taxon>Ascomycota</taxon>
        <taxon>Pezizomycotina</taxon>
        <taxon>Eurotiomycetes</taxon>
        <taxon>Eurotiomycetidae</taxon>
        <taxon>Onygenales</taxon>
        <taxon>Ajellomycetaceae</taxon>
        <taxon>Paracoccidioides</taxon>
    </lineage>
</organism>
<name>A0A1D2JCU8_PARBR</name>
<evidence type="ECO:0000313" key="2">
    <source>
        <dbReference type="EMBL" id="ODH26508.1"/>
    </source>
</evidence>
<evidence type="ECO:0000313" key="3">
    <source>
        <dbReference type="Proteomes" id="UP000242814"/>
    </source>
</evidence>
<protein>
    <submittedName>
        <fullName evidence="2">Uncharacterized protein</fullName>
    </submittedName>
</protein>
<reference evidence="2 3" key="1">
    <citation type="submission" date="2016-06" db="EMBL/GenBank/DDBJ databases">
        <authorList>
            <person name="Kjaerup R.B."/>
            <person name="Dalgaard T.S."/>
            <person name="Juul-Madsen H.R."/>
        </authorList>
    </citation>
    <scope>NUCLEOTIDE SEQUENCE [LARGE SCALE GENOMIC DNA]</scope>
    <source>
        <strain evidence="2 3">Pb300</strain>
    </source>
</reference>
<feature type="compositionally biased region" description="Basic and acidic residues" evidence="1">
    <location>
        <begin position="23"/>
        <end position="35"/>
    </location>
</feature>
<feature type="compositionally biased region" description="Basic and acidic residues" evidence="1">
    <location>
        <begin position="1"/>
        <end position="12"/>
    </location>
</feature>
<evidence type="ECO:0000256" key="1">
    <source>
        <dbReference type="SAM" id="MobiDB-lite"/>
    </source>
</evidence>
<feature type="region of interest" description="Disordered" evidence="1">
    <location>
        <begin position="1"/>
        <end position="71"/>
    </location>
</feature>
<sequence>MGPMEHGFEELLKATPPSQWDIRTSEGIRIKDHSTSKKQARKSTGSCPPSQRERNEIPVPPRAGALIGKTH</sequence>
<dbReference type="Proteomes" id="UP000242814">
    <property type="component" value="Unassembled WGS sequence"/>
</dbReference>
<gene>
    <name evidence="2" type="ORF">ACO22_04558</name>
</gene>
<accession>A0A1D2JCU8</accession>
<dbReference type="AlphaFoldDB" id="A0A1D2JCU8"/>
<dbReference type="EMBL" id="LZYO01000184">
    <property type="protein sequence ID" value="ODH26508.1"/>
    <property type="molecule type" value="Genomic_DNA"/>
</dbReference>